<keyword evidence="4 6" id="KW-1133">Transmembrane helix</keyword>
<dbReference type="PANTHER" id="PTHR23511:SF34">
    <property type="entry name" value="SYNAPTIC VESICLE GLYCOPROTEIN 2"/>
    <property type="match status" value="1"/>
</dbReference>
<dbReference type="PANTHER" id="PTHR23511">
    <property type="entry name" value="SYNAPTIC VESICLE GLYCOPROTEIN 2"/>
    <property type="match status" value="1"/>
</dbReference>
<keyword evidence="2" id="KW-0813">Transport</keyword>
<evidence type="ECO:0000256" key="5">
    <source>
        <dbReference type="ARBA" id="ARBA00023136"/>
    </source>
</evidence>
<dbReference type="SUPFAM" id="SSF103473">
    <property type="entry name" value="MFS general substrate transporter"/>
    <property type="match status" value="1"/>
</dbReference>
<dbReference type="Gene3D" id="1.20.1250.20">
    <property type="entry name" value="MFS general substrate transporter like domains"/>
    <property type="match status" value="2"/>
</dbReference>
<evidence type="ECO:0000256" key="4">
    <source>
        <dbReference type="ARBA" id="ARBA00022989"/>
    </source>
</evidence>
<feature type="domain" description="Major facilitator superfamily (MFS) profile" evidence="7">
    <location>
        <begin position="5"/>
        <end position="385"/>
    </location>
</feature>
<dbReference type="EMBL" id="JAFBEB010000003">
    <property type="protein sequence ID" value="MBM7589731.1"/>
    <property type="molecule type" value="Genomic_DNA"/>
</dbReference>
<feature type="transmembrane region" description="Helical" evidence="6">
    <location>
        <begin position="203"/>
        <end position="223"/>
    </location>
</feature>
<evidence type="ECO:0000313" key="9">
    <source>
        <dbReference type="Proteomes" id="UP000717624"/>
    </source>
</evidence>
<accession>A0A938Y0D9</accession>
<reference evidence="8" key="1">
    <citation type="submission" date="2021-01" db="EMBL/GenBank/DDBJ databases">
        <title>Genomic Encyclopedia of Type Strains, Phase IV (KMG-IV): sequencing the most valuable type-strain genomes for metagenomic binning, comparative biology and taxonomic classification.</title>
        <authorList>
            <person name="Goeker M."/>
        </authorList>
    </citation>
    <scope>NUCLEOTIDE SEQUENCE</scope>
    <source>
        <strain evidence="8">DSM 25523</strain>
    </source>
</reference>
<organism evidence="8 9">
    <name type="scientific">Brevibacillus fulvus</name>
    <dbReference type="NCBI Taxonomy" id="1125967"/>
    <lineage>
        <taxon>Bacteria</taxon>
        <taxon>Bacillati</taxon>
        <taxon>Bacillota</taxon>
        <taxon>Bacilli</taxon>
        <taxon>Bacillales</taxon>
        <taxon>Paenibacillaceae</taxon>
        <taxon>Brevibacillus</taxon>
    </lineage>
</organism>
<keyword evidence="3 6" id="KW-0812">Transmembrane</keyword>
<name>A0A938Y0D9_9BACL</name>
<protein>
    <submittedName>
        <fullName evidence="8">MFS transporter</fullName>
    </submittedName>
</protein>
<feature type="transmembrane region" description="Helical" evidence="6">
    <location>
        <begin position="70"/>
        <end position="94"/>
    </location>
</feature>
<feature type="transmembrane region" description="Helical" evidence="6">
    <location>
        <begin position="158"/>
        <end position="178"/>
    </location>
</feature>
<dbReference type="PROSITE" id="PS00217">
    <property type="entry name" value="SUGAR_TRANSPORT_2"/>
    <property type="match status" value="1"/>
</dbReference>
<dbReference type="PROSITE" id="PS50850">
    <property type="entry name" value="MFS"/>
    <property type="match status" value="1"/>
</dbReference>
<evidence type="ECO:0000256" key="6">
    <source>
        <dbReference type="SAM" id="Phobius"/>
    </source>
</evidence>
<evidence type="ECO:0000259" key="7">
    <source>
        <dbReference type="PROSITE" id="PS50850"/>
    </source>
</evidence>
<keyword evidence="5 6" id="KW-0472">Membrane</keyword>
<gene>
    <name evidence="8" type="ORF">JOD01_001331</name>
</gene>
<dbReference type="Pfam" id="PF07690">
    <property type="entry name" value="MFS_1"/>
    <property type="match status" value="1"/>
</dbReference>
<evidence type="ECO:0000256" key="1">
    <source>
        <dbReference type="ARBA" id="ARBA00004651"/>
    </source>
</evidence>
<comment type="caution">
    <text evidence="8">The sequence shown here is derived from an EMBL/GenBank/DDBJ whole genome shotgun (WGS) entry which is preliminary data.</text>
</comment>
<proteinExistence type="predicted"/>
<evidence type="ECO:0000256" key="2">
    <source>
        <dbReference type="ARBA" id="ARBA00022448"/>
    </source>
</evidence>
<dbReference type="CDD" id="cd17316">
    <property type="entry name" value="MFS_SV2_like"/>
    <property type="match status" value="1"/>
</dbReference>
<feature type="transmembrane region" description="Helical" evidence="6">
    <location>
        <begin position="243"/>
        <end position="264"/>
    </location>
</feature>
<dbReference type="InterPro" id="IPR011701">
    <property type="entry name" value="MFS"/>
</dbReference>
<dbReference type="RefSeq" id="WP_204517450.1">
    <property type="nucleotide sequence ID" value="NZ_BAABIN010000038.1"/>
</dbReference>
<feature type="transmembrane region" description="Helical" evidence="6">
    <location>
        <begin position="100"/>
        <end position="118"/>
    </location>
</feature>
<feature type="transmembrane region" description="Helical" evidence="6">
    <location>
        <begin position="294"/>
        <end position="318"/>
    </location>
</feature>
<keyword evidence="9" id="KW-1185">Reference proteome</keyword>
<feature type="transmembrane region" description="Helical" evidence="6">
    <location>
        <begin position="130"/>
        <end position="152"/>
    </location>
</feature>
<feature type="transmembrane region" description="Helical" evidence="6">
    <location>
        <begin position="43"/>
        <end position="63"/>
    </location>
</feature>
<dbReference type="InterPro" id="IPR005829">
    <property type="entry name" value="Sugar_transporter_CS"/>
</dbReference>
<comment type="subcellular location">
    <subcellularLocation>
        <location evidence="1">Cell membrane</location>
        <topology evidence="1">Multi-pass membrane protein</topology>
    </subcellularLocation>
</comment>
<evidence type="ECO:0000313" key="8">
    <source>
        <dbReference type="EMBL" id="MBM7589731.1"/>
    </source>
</evidence>
<dbReference type="InterPro" id="IPR020846">
    <property type="entry name" value="MFS_dom"/>
</dbReference>
<dbReference type="GO" id="GO:0005886">
    <property type="term" value="C:plasma membrane"/>
    <property type="evidence" value="ECO:0007669"/>
    <property type="project" value="UniProtKB-SubCell"/>
</dbReference>
<dbReference type="InterPro" id="IPR036259">
    <property type="entry name" value="MFS_trans_sf"/>
</dbReference>
<dbReference type="PROSITE" id="PS00216">
    <property type="entry name" value="SUGAR_TRANSPORT_1"/>
    <property type="match status" value="2"/>
</dbReference>
<dbReference type="Proteomes" id="UP000717624">
    <property type="component" value="Unassembled WGS sequence"/>
</dbReference>
<feature type="transmembrane region" description="Helical" evidence="6">
    <location>
        <begin position="330"/>
        <end position="353"/>
    </location>
</feature>
<sequence>MNKKILLLTGLGWMFDAMDVGIVSFIAAALVGEWQLTSEQVGWIGSINSLGMAIGAMLAGLFADRWGRKPVLLASLLIFSLASGLSALATGLAIFLLFRFFIGVGLGAELPIASTLIAEHEANETRGRAVVLLESFWAIGWILSAILAYFVIPAYGWRVALIICAIPALYTVFLRSSLPETKRQTVKKVSFGEAIGRIWAKPYLRATVVLAILWFSVVFSYYGMFLWLPTVMVLKGYSLIKSFQYVLIMTIAQLPGYFSAAWLIEKAGRKFVLVSYLVGSAASAWAFGSAESLAGLMISGILLSFFNLGAWGAMYAYTPEQYPAVIRATGAGFAASVGRVGGILGPLFVGYAVASQFSFGRIFGIFLCITLIGAAVVGLWGKETKGISLDRQ</sequence>
<dbReference type="GO" id="GO:0022857">
    <property type="term" value="F:transmembrane transporter activity"/>
    <property type="evidence" value="ECO:0007669"/>
    <property type="project" value="InterPro"/>
</dbReference>
<feature type="transmembrane region" description="Helical" evidence="6">
    <location>
        <begin position="271"/>
        <end position="288"/>
    </location>
</feature>
<feature type="transmembrane region" description="Helical" evidence="6">
    <location>
        <begin position="359"/>
        <end position="381"/>
    </location>
</feature>
<evidence type="ECO:0000256" key="3">
    <source>
        <dbReference type="ARBA" id="ARBA00022692"/>
    </source>
</evidence>
<dbReference type="AlphaFoldDB" id="A0A938Y0D9"/>